<dbReference type="GO" id="GO:0003677">
    <property type="term" value="F:DNA binding"/>
    <property type="evidence" value="ECO:0007669"/>
    <property type="project" value="UniProtKB-KW"/>
</dbReference>
<dbReference type="Pfam" id="PF04014">
    <property type="entry name" value="MazE_antitoxin"/>
    <property type="match status" value="1"/>
</dbReference>
<accession>A0A7C3EA58</accession>
<dbReference type="EMBL" id="DSVL01000277">
    <property type="protein sequence ID" value="HFH29636.1"/>
    <property type="molecule type" value="Genomic_DNA"/>
</dbReference>
<evidence type="ECO:0000259" key="1">
    <source>
        <dbReference type="SMART" id="SM00966"/>
    </source>
</evidence>
<dbReference type="AlphaFoldDB" id="A0A7C3EA58"/>
<keyword evidence="2" id="KW-0238">DNA-binding</keyword>
<evidence type="ECO:0000313" key="2">
    <source>
        <dbReference type="EMBL" id="HFH29636.1"/>
    </source>
</evidence>
<gene>
    <name evidence="2" type="ORF">ENS59_09025</name>
</gene>
<sequence length="82" mass="9777">MLISVIPIGNSKGIRLPKAIIEQLQITDKLDLEVENQRIILRPLTQRPRQGWREAFTHMHDEQQDKLLLEDTNENEAFEWEW</sequence>
<proteinExistence type="predicted"/>
<comment type="caution">
    <text evidence="2">The sequence shown here is derived from an EMBL/GenBank/DDBJ whole genome shotgun (WGS) entry which is preliminary data.</text>
</comment>
<protein>
    <submittedName>
        <fullName evidence="2">AbrB/MazE/SpoVT family DNA-binding domain-containing protein</fullName>
    </submittedName>
</protein>
<reference evidence="2" key="1">
    <citation type="journal article" date="2020" name="mSystems">
        <title>Genome- and Community-Level Interaction Insights into Carbon Utilization and Element Cycling Functions of Hydrothermarchaeota in Hydrothermal Sediment.</title>
        <authorList>
            <person name="Zhou Z."/>
            <person name="Liu Y."/>
            <person name="Xu W."/>
            <person name="Pan J."/>
            <person name="Luo Z.H."/>
            <person name="Li M."/>
        </authorList>
    </citation>
    <scope>NUCLEOTIDE SEQUENCE [LARGE SCALE GENOMIC DNA]</scope>
    <source>
        <strain evidence="2">SpSt-503</strain>
    </source>
</reference>
<dbReference type="SMART" id="SM00966">
    <property type="entry name" value="SpoVT_AbrB"/>
    <property type="match status" value="1"/>
</dbReference>
<feature type="domain" description="SpoVT-AbrB" evidence="1">
    <location>
        <begin position="6"/>
        <end position="49"/>
    </location>
</feature>
<organism evidence="2">
    <name type="scientific">Gracilinema caldarium</name>
    <dbReference type="NCBI Taxonomy" id="215591"/>
    <lineage>
        <taxon>Bacteria</taxon>
        <taxon>Pseudomonadati</taxon>
        <taxon>Spirochaetota</taxon>
        <taxon>Spirochaetia</taxon>
        <taxon>Spirochaetales</taxon>
        <taxon>Breznakiellaceae</taxon>
        <taxon>Gracilinema</taxon>
    </lineage>
</organism>
<dbReference type="InterPro" id="IPR007159">
    <property type="entry name" value="SpoVT-AbrB_dom"/>
</dbReference>
<name>A0A7C3EA58_9SPIR</name>
<dbReference type="Gene3D" id="2.10.260.10">
    <property type="match status" value="1"/>
</dbReference>
<dbReference type="SUPFAM" id="SSF89447">
    <property type="entry name" value="AbrB/MazE/MraZ-like"/>
    <property type="match status" value="1"/>
</dbReference>
<dbReference type="InterPro" id="IPR037914">
    <property type="entry name" value="SpoVT-AbrB_sf"/>
</dbReference>